<dbReference type="Proteomes" id="UP000070501">
    <property type="component" value="Unassembled WGS sequence"/>
</dbReference>
<dbReference type="InParanoid" id="A0A136J9X0"/>
<evidence type="ECO:0000313" key="9">
    <source>
        <dbReference type="Proteomes" id="UP000070501"/>
    </source>
</evidence>
<organism evidence="8 9">
    <name type="scientific">Microdochium bolleyi</name>
    <dbReference type="NCBI Taxonomy" id="196109"/>
    <lineage>
        <taxon>Eukaryota</taxon>
        <taxon>Fungi</taxon>
        <taxon>Dikarya</taxon>
        <taxon>Ascomycota</taxon>
        <taxon>Pezizomycotina</taxon>
        <taxon>Sordariomycetes</taxon>
        <taxon>Xylariomycetidae</taxon>
        <taxon>Xylariales</taxon>
        <taxon>Microdochiaceae</taxon>
        <taxon>Microdochium</taxon>
    </lineage>
</organism>
<dbReference type="InterPro" id="IPR006634">
    <property type="entry name" value="TLC-dom"/>
</dbReference>
<dbReference type="PANTHER" id="PTHR13439">
    <property type="entry name" value="CT120 PROTEIN"/>
    <property type="match status" value="1"/>
</dbReference>
<evidence type="ECO:0000256" key="6">
    <source>
        <dbReference type="SAM" id="Phobius"/>
    </source>
</evidence>
<evidence type="ECO:0000259" key="7">
    <source>
        <dbReference type="PROSITE" id="PS50922"/>
    </source>
</evidence>
<dbReference type="EMBL" id="KQ964247">
    <property type="protein sequence ID" value="KXJ93935.1"/>
    <property type="molecule type" value="Genomic_DNA"/>
</dbReference>
<evidence type="ECO:0000256" key="2">
    <source>
        <dbReference type="ARBA" id="ARBA00022692"/>
    </source>
</evidence>
<dbReference type="InterPro" id="IPR050846">
    <property type="entry name" value="TLCD"/>
</dbReference>
<feature type="transmembrane region" description="Helical" evidence="6">
    <location>
        <begin position="200"/>
        <end position="222"/>
    </location>
</feature>
<protein>
    <submittedName>
        <fullName evidence="8">TLC domain-domain-containing protein</fullName>
    </submittedName>
</protein>
<dbReference type="GO" id="GO:0055088">
    <property type="term" value="P:lipid homeostasis"/>
    <property type="evidence" value="ECO:0007669"/>
    <property type="project" value="TreeGrafter"/>
</dbReference>
<proteinExistence type="predicted"/>
<keyword evidence="2 5" id="KW-0812">Transmembrane</keyword>
<feature type="transmembrane region" description="Helical" evidence="6">
    <location>
        <begin position="78"/>
        <end position="98"/>
    </location>
</feature>
<evidence type="ECO:0000313" key="8">
    <source>
        <dbReference type="EMBL" id="KXJ93935.1"/>
    </source>
</evidence>
<reference evidence="9" key="1">
    <citation type="submission" date="2016-02" db="EMBL/GenBank/DDBJ databases">
        <title>Draft genome sequence of Microdochium bolleyi, a fungal endophyte of beachgrass.</title>
        <authorList>
            <consortium name="DOE Joint Genome Institute"/>
            <person name="David A.S."/>
            <person name="May G."/>
            <person name="Haridas S."/>
            <person name="Lim J."/>
            <person name="Wang M."/>
            <person name="Labutti K."/>
            <person name="Lipzen A."/>
            <person name="Barry K."/>
            <person name="Grigoriev I.V."/>
        </authorList>
    </citation>
    <scope>NUCLEOTIDE SEQUENCE [LARGE SCALE GENOMIC DNA]</scope>
    <source>
        <strain evidence="9">J235TASD1</strain>
    </source>
</reference>
<sequence length="304" mass="34272">MALTSWLGSSATVQALADSTGMPLLPASIDTVLWTVILFYATYNHLAELASRLVLGSKRWDGFSPATRKEWRMRTTNLLKGFIIGVYATYLVVSGAGGRAGRTELLDRMFRRDMAVERLGGFSVGFYLWHLGVLLQNFANEGVGNVAHHILVSTCMMSIYRPFLAHHLPCFLAFEVTNIPHNVYRMSKVLGHSYMAHLNSASWIVLFFLFRIVYGTYASFAISRDFVKLWQLQSVSGLPKTRTFSASQAAMVEDQTLMVRPIPYWVIVWCLICTVVLATLNFSWFYKISRSTGVRLWKGKLATT</sequence>
<feature type="transmembrane region" description="Helical" evidence="6">
    <location>
        <begin position="119"/>
        <end position="139"/>
    </location>
</feature>
<feature type="transmembrane region" description="Helical" evidence="6">
    <location>
        <begin position="262"/>
        <end position="286"/>
    </location>
</feature>
<dbReference type="OrthoDB" id="4673129at2759"/>
<keyword evidence="4 5" id="KW-0472">Membrane</keyword>
<dbReference type="GO" id="GO:0005783">
    <property type="term" value="C:endoplasmic reticulum"/>
    <property type="evidence" value="ECO:0007669"/>
    <property type="project" value="TreeGrafter"/>
</dbReference>
<dbReference type="STRING" id="196109.A0A136J9X0"/>
<name>A0A136J9X0_9PEZI</name>
<dbReference type="GO" id="GO:0016020">
    <property type="term" value="C:membrane"/>
    <property type="evidence" value="ECO:0007669"/>
    <property type="project" value="UniProtKB-SubCell"/>
</dbReference>
<dbReference type="PANTHER" id="PTHR13439:SF0">
    <property type="entry name" value="TOPOISOMERASE I DAMAGE AFFECTED PROTEIN 4"/>
    <property type="match status" value="1"/>
</dbReference>
<evidence type="ECO:0000256" key="3">
    <source>
        <dbReference type="ARBA" id="ARBA00022989"/>
    </source>
</evidence>
<dbReference type="Pfam" id="PF03798">
    <property type="entry name" value="TRAM_LAG1_CLN8"/>
    <property type="match status" value="1"/>
</dbReference>
<evidence type="ECO:0000256" key="5">
    <source>
        <dbReference type="PROSITE-ProRule" id="PRU00205"/>
    </source>
</evidence>
<evidence type="ECO:0000256" key="4">
    <source>
        <dbReference type="ARBA" id="ARBA00023136"/>
    </source>
</evidence>
<keyword evidence="9" id="KW-1185">Reference proteome</keyword>
<comment type="subcellular location">
    <subcellularLocation>
        <location evidence="1">Membrane</location>
        <topology evidence="1">Multi-pass membrane protein</topology>
    </subcellularLocation>
</comment>
<dbReference type="PROSITE" id="PS50922">
    <property type="entry name" value="TLC"/>
    <property type="match status" value="1"/>
</dbReference>
<feature type="domain" description="TLC" evidence="7">
    <location>
        <begin position="66"/>
        <end position="297"/>
    </location>
</feature>
<dbReference type="AlphaFoldDB" id="A0A136J9X0"/>
<keyword evidence="3 6" id="KW-1133">Transmembrane helix</keyword>
<accession>A0A136J9X0</accession>
<evidence type="ECO:0000256" key="1">
    <source>
        <dbReference type="ARBA" id="ARBA00004141"/>
    </source>
</evidence>
<gene>
    <name evidence="8" type="ORF">Micbo1qcDRAFT_201867</name>
</gene>
<dbReference type="SMART" id="SM00724">
    <property type="entry name" value="TLC"/>
    <property type="match status" value="1"/>
</dbReference>